<accession>A0A8T1LG01</accession>
<dbReference type="EMBL" id="RCMK01000197">
    <property type="protein sequence ID" value="KAG2944783.1"/>
    <property type="molecule type" value="Genomic_DNA"/>
</dbReference>
<sequence>MHREAARCHEVTAEFGLVTFAGAYGLGIKATEASRMRSRQRARRAEALGSCVVRRHDRQRLGKTDLAEEVSWTGESTS</sequence>
<gene>
    <name evidence="1" type="ORF">PC117_g8877</name>
</gene>
<comment type="caution">
    <text evidence="1">The sequence shown here is derived from an EMBL/GenBank/DDBJ whole genome shotgun (WGS) entry which is preliminary data.</text>
</comment>
<proteinExistence type="predicted"/>
<dbReference type="Proteomes" id="UP000736787">
    <property type="component" value="Unassembled WGS sequence"/>
</dbReference>
<name>A0A8T1LG01_9STRA</name>
<dbReference type="AlphaFoldDB" id="A0A8T1LG01"/>
<evidence type="ECO:0000313" key="1">
    <source>
        <dbReference type="EMBL" id="KAG2944783.1"/>
    </source>
</evidence>
<reference evidence="1" key="1">
    <citation type="submission" date="2018-10" db="EMBL/GenBank/DDBJ databases">
        <title>Effector identification in a new, highly contiguous assembly of the strawberry crown rot pathogen Phytophthora cactorum.</title>
        <authorList>
            <person name="Armitage A.D."/>
            <person name="Nellist C.F."/>
            <person name="Bates H."/>
            <person name="Vickerstaff R.J."/>
            <person name="Harrison R.J."/>
        </authorList>
    </citation>
    <scope>NUCLEOTIDE SEQUENCE</scope>
    <source>
        <strain evidence="1">4040</strain>
    </source>
</reference>
<evidence type="ECO:0000313" key="2">
    <source>
        <dbReference type="Proteomes" id="UP000736787"/>
    </source>
</evidence>
<protein>
    <submittedName>
        <fullName evidence="1">Uncharacterized protein</fullName>
    </submittedName>
</protein>
<organism evidence="1 2">
    <name type="scientific">Phytophthora cactorum</name>
    <dbReference type="NCBI Taxonomy" id="29920"/>
    <lineage>
        <taxon>Eukaryota</taxon>
        <taxon>Sar</taxon>
        <taxon>Stramenopiles</taxon>
        <taxon>Oomycota</taxon>
        <taxon>Peronosporomycetes</taxon>
        <taxon>Peronosporales</taxon>
        <taxon>Peronosporaceae</taxon>
        <taxon>Phytophthora</taxon>
    </lineage>
</organism>